<dbReference type="GO" id="GO:0008097">
    <property type="term" value="F:5S rRNA binding"/>
    <property type="evidence" value="ECO:0007669"/>
    <property type="project" value="InterPro"/>
</dbReference>
<reference evidence="8" key="2">
    <citation type="submission" date="2020-09" db="EMBL/GenBank/DDBJ databases">
        <authorList>
            <person name="Sun Q."/>
            <person name="Zhou Y."/>
        </authorList>
    </citation>
    <scope>NUCLEOTIDE SEQUENCE</scope>
    <source>
        <strain evidence="8">CGMCC 1.12360</strain>
    </source>
</reference>
<dbReference type="HAMAP" id="MF_01334">
    <property type="entry name" value="Ribosomal_bL25_CTC"/>
    <property type="match status" value="1"/>
</dbReference>
<proteinExistence type="inferred from homology"/>
<evidence type="ECO:0000256" key="4">
    <source>
        <dbReference type="ARBA" id="ARBA00023274"/>
    </source>
</evidence>
<keyword evidence="3 5" id="KW-0689">Ribosomal protein</keyword>
<dbReference type="InterPro" id="IPR037121">
    <property type="entry name" value="Ribosomal_bL25_C"/>
</dbReference>
<dbReference type="GO" id="GO:0003735">
    <property type="term" value="F:structural constituent of ribosome"/>
    <property type="evidence" value="ECO:0007669"/>
    <property type="project" value="InterPro"/>
</dbReference>
<comment type="caution">
    <text evidence="8">The sequence shown here is derived from an EMBL/GenBank/DDBJ whole genome shotgun (WGS) entry which is preliminary data.</text>
</comment>
<accession>A0A8J2XJ52</accession>
<evidence type="ECO:0000259" key="7">
    <source>
        <dbReference type="Pfam" id="PF14693"/>
    </source>
</evidence>
<dbReference type="InterPro" id="IPR011035">
    <property type="entry name" value="Ribosomal_bL25/Gln-tRNA_synth"/>
</dbReference>
<dbReference type="PANTHER" id="PTHR33284">
    <property type="entry name" value="RIBOSOMAL PROTEIN L25/GLN-TRNA SYNTHETASE, ANTI-CODON-BINDING DOMAIN-CONTAINING PROTEIN"/>
    <property type="match status" value="1"/>
</dbReference>
<dbReference type="PANTHER" id="PTHR33284:SF1">
    <property type="entry name" value="RIBOSOMAL PROTEIN L25_GLN-TRNA SYNTHETASE, ANTI-CODON-BINDING DOMAIN-CONTAINING PROTEIN"/>
    <property type="match status" value="1"/>
</dbReference>
<sequence>MNTLVAQKRIDFRKSVLNKLRNSGKIPAVVYGKNIDTESISIGNTDLMKVMRTVGRNGIFTLDLDGEKKDVFLKEYQVHPISGKLLHVGLLQVDKETEIDAKVAVVLNGTSKGEKDGGIVQQILHELDITAKASDIPNEIEIDIADLEIGDTLKVADIKGNYHNLTFHHEDDEAIVTIDIVKMEEDIEEETAEETEPSGV</sequence>
<name>A0A8J2XJ52_9BACI</name>
<dbReference type="InterPro" id="IPR020930">
    <property type="entry name" value="Ribosomal_uL5_bac-type"/>
</dbReference>
<keyword evidence="4 5" id="KW-0687">Ribonucleoprotein</keyword>
<organism evidence="8 9">
    <name type="scientific">Compostibacillus humi</name>
    <dbReference type="NCBI Taxonomy" id="1245525"/>
    <lineage>
        <taxon>Bacteria</taxon>
        <taxon>Bacillati</taxon>
        <taxon>Bacillota</taxon>
        <taxon>Bacilli</taxon>
        <taxon>Bacillales</taxon>
        <taxon>Bacillaceae</taxon>
        <taxon>Compostibacillus</taxon>
    </lineage>
</organism>
<dbReference type="Pfam" id="PF14693">
    <property type="entry name" value="Ribosomal_TL5_C"/>
    <property type="match status" value="1"/>
</dbReference>
<evidence type="ECO:0000256" key="1">
    <source>
        <dbReference type="ARBA" id="ARBA00022730"/>
    </source>
</evidence>
<dbReference type="EMBL" id="BMEV01000080">
    <property type="protein sequence ID" value="GFZ88373.1"/>
    <property type="molecule type" value="Genomic_DNA"/>
</dbReference>
<dbReference type="GO" id="GO:0022625">
    <property type="term" value="C:cytosolic large ribosomal subunit"/>
    <property type="evidence" value="ECO:0007669"/>
    <property type="project" value="TreeGrafter"/>
</dbReference>
<dbReference type="GO" id="GO:0006412">
    <property type="term" value="P:translation"/>
    <property type="evidence" value="ECO:0007669"/>
    <property type="project" value="UniProtKB-UniRule"/>
</dbReference>
<feature type="domain" description="Large ribosomal subunit protein bL25 beta" evidence="7">
    <location>
        <begin position="99"/>
        <end position="179"/>
    </location>
</feature>
<dbReference type="InterPro" id="IPR020057">
    <property type="entry name" value="Ribosomal_bL25_b-dom"/>
</dbReference>
<keyword evidence="9" id="KW-1185">Reference proteome</keyword>
<gene>
    <name evidence="5" type="primary">rplY</name>
    <name evidence="5" type="synonym">ctc</name>
    <name evidence="8" type="ORF">GCM10010978_29970</name>
</gene>
<dbReference type="Gene3D" id="2.170.120.20">
    <property type="entry name" value="Ribosomal protein L25, beta domain"/>
    <property type="match status" value="1"/>
</dbReference>
<dbReference type="Proteomes" id="UP000602050">
    <property type="component" value="Unassembled WGS sequence"/>
</dbReference>
<dbReference type="InterPro" id="IPR001021">
    <property type="entry name" value="Ribosomal_bL25_long"/>
</dbReference>
<evidence type="ECO:0000313" key="9">
    <source>
        <dbReference type="Proteomes" id="UP000602050"/>
    </source>
</evidence>
<dbReference type="AlphaFoldDB" id="A0A8J2XJ52"/>
<keyword evidence="2 5" id="KW-0694">RNA-binding</keyword>
<dbReference type="InterPro" id="IPR020056">
    <property type="entry name" value="Rbsml_bL25/Gln-tRNA_synth_N"/>
</dbReference>
<dbReference type="RefSeq" id="WP_188393222.1">
    <property type="nucleotide sequence ID" value="NZ_BMEV01000080.1"/>
</dbReference>
<dbReference type="CDD" id="cd00495">
    <property type="entry name" value="Ribosomal_L25_TL5_CTC"/>
    <property type="match status" value="1"/>
</dbReference>
<dbReference type="NCBIfam" id="TIGR00731">
    <property type="entry name" value="bL25_bact_ctc"/>
    <property type="match status" value="1"/>
</dbReference>
<keyword evidence="1 5" id="KW-0699">rRNA-binding</keyword>
<evidence type="ECO:0000256" key="2">
    <source>
        <dbReference type="ARBA" id="ARBA00022884"/>
    </source>
</evidence>
<dbReference type="NCBIfam" id="NF004133">
    <property type="entry name" value="PRK05618.2-4"/>
    <property type="match status" value="1"/>
</dbReference>
<dbReference type="InterPro" id="IPR029751">
    <property type="entry name" value="Ribosomal_L25_dom"/>
</dbReference>
<evidence type="ECO:0000313" key="8">
    <source>
        <dbReference type="EMBL" id="GFZ88373.1"/>
    </source>
</evidence>
<comment type="function">
    <text evidence="5">This is one of the proteins that binds to the 5S RNA in the ribosome where it forms part of the central protuberance.</text>
</comment>
<reference evidence="8" key="1">
    <citation type="journal article" date="2014" name="Int. J. Syst. Evol. Microbiol.">
        <title>Complete genome sequence of Corynebacterium casei LMG S-19264T (=DSM 44701T), isolated from a smear-ripened cheese.</title>
        <authorList>
            <consortium name="US DOE Joint Genome Institute (JGI-PGF)"/>
            <person name="Walter F."/>
            <person name="Albersmeier A."/>
            <person name="Kalinowski J."/>
            <person name="Ruckert C."/>
        </authorList>
    </citation>
    <scope>NUCLEOTIDE SEQUENCE</scope>
    <source>
        <strain evidence="8">CGMCC 1.12360</strain>
    </source>
</reference>
<comment type="similarity">
    <text evidence="5">Belongs to the bacterial ribosomal protein bL25 family. CTC subfamily.</text>
</comment>
<dbReference type="SUPFAM" id="SSF50715">
    <property type="entry name" value="Ribosomal protein L25-like"/>
    <property type="match status" value="1"/>
</dbReference>
<evidence type="ECO:0000256" key="5">
    <source>
        <dbReference type="HAMAP-Rule" id="MF_01334"/>
    </source>
</evidence>
<dbReference type="Pfam" id="PF01386">
    <property type="entry name" value="Ribosomal_L25p"/>
    <property type="match status" value="1"/>
</dbReference>
<protein>
    <recommendedName>
        <fullName evidence="5">Large ribosomal subunit protein bL25</fullName>
    </recommendedName>
    <alternativeName>
        <fullName evidence="5">General stress protein CTC</fullName>
    </alternativeName>
</protein>
<comment type="subunit">
    <text evidence="5">Part of the 50S ribosomal subunit; part of the 5S rRNA/L5/L18/L25 subcomplex. Contacts the 5S rRNA. Binds to the 5S rRNA independently of L5 and L18.</text>
</comment>
<evidence type="ECO:0000259" key="6">
    <source>
        <dbReference type="Pfam" id="PF01386"/>
    </source>
</evidence>
<evidence type="ECO:0000256" key="3">
    <source>
        <dbReference type="ARBA" id="ARBA00022980"/>
    </source>
</evidence>
<dbReference type="Gene3D" id="2.40.240.10">
    <property type="entry name" value="Ribosomal Protein L25, Chain P"/>
    <property type="match status" value="1"/>
</dbReference>
<feature type="domain" description="Large ribosomal subunit protein bL25 L25" evidence="6">
    <location>
        <begin position="4"/>
        <end position="88"/>
    </location>
</feature>